<keyword evidence="3" id="KW-1185">Reference proteome</keyword>
<evidence type="ECO:0000313" key="2">
    <source>
        <dbReference type="EMBL" id="KAA8495415.1"/>
    </source>
</evidence>
<feature type="compositionally biased region" description="Basic and acidic residues" evidence="1">
    <location>
        <begin position="19"/>
        <end position="34"/>
    </location>
</feature>
<feature type="region of interest" description="Disordered" evidence="1">
    <location>
        <begin position="466"/>
        <end position="492"/>
    </location>
</feature>
<feature type="compositionally biased region" description="Polar residues" evidence="1">
    <location>
        <begin position="177"/>
        <end position="189"/>
    </location>
</feature>
<gene>
    <name evidence="2" type="ORF">FVE85_1570</name>
</gene>
<sequence length="1067" mass="114977">MSTAPRARRGSGGAPRGAGSERARLEERREETARTQRAPHSPAQPRGGPGSMDVLDDAGNTAMGARVQARSAGGTSARESQAACGLADDGRRPRTEGNIDNAAIAARSPIGDRNVASPPRDEAPAQAHSAAKNGGDDEVSAGARAPSPRLTNEQDTVETEARQLHVLPSQLRRAPDQRNTNSPSPQSEAETSKRRAHANSDSAGTHSEGPEEDACKLTRSHSDHERPASQGAEQTASRAARTSISLGADMSDWVHVVAELVDRQNPEVRSTPAQSSNLVERECVPTLFADARPAVSHFRRLDRTESGGAYIGDPDLASAKDSSSDEVSSAQDSLIDSLSSPGRVVSAVHRIERHDLSPLLSQRTKKQSKRRTTSFQSQTWFRADRAADAFMAKASSSSGDQDGRVVASKIDDSQASSSNWNAQHVRDQYTSINEQRELEEPCTLAGGPRPALQAQVGSGVALLSPVDRRSESSSHLGGSSIENQVNAPDPLNSVVRIGSNHPSGSFGLRQDARMVGTNNNLSRCAPGEEIELDSLPTERLVSAFPSRSFRPFQTETWLSGSRPHPQASVCSGEGNPERTANIDVNGADWTCENKSEEIPLYPTWFHGALPPEEGVTQVSTVTANDAPTSSRQQATQGEQGMVGEIVPHHESEGLPPRAAVSLSPADSSSDMLQMNPDNSVADLREMFPEFETFERTLNDYMVELEAVGLSIDREIDFMSNTSLTDLADNLAHAEPSTAVISESDFGSDFSGAAVSNARVNALVKYEQRATRASSLTVSESNSRSCECRECAQTVESQDADTLMARITEGEHIAPVLHPMVSRFDLNAQDGAIRSSALARLAHTRSLEGDVHDIAYRARWDQSPPKKHLLDRGDNRAHRFQSKTYLNDFVIDERRYPRVNSGSTQVLSVSDLSARPAKQAEGSGFPSEKVAYIDFDSKAGQASAATPGKSIPPAGACAGKVSELPREPAVMGYNNYRVGSRIPAYFRSQEHKKSVVPVLIRKEYGDLHGKKRMSRISVLPQPRKVHGLVYDIGADGRLVPSMSEKPVHAISSNGSLIVQSDTLHIHKL</sequence>
<organism evidence="2 3">
    <name type="scientific">Porphyridium purpureum</name>
    <name type="common">Red alga</name>
    <name type="synonym">Porphyridium cruentum</name>
    <dbReference type="NCBI Taxonomy" id="35688"/>
    <lineage>
        <taxon>Eukaryota</taxon>
        <taxon>Rhodophyta</taxon>
        <taxon>Bangiophyceae</taxon>
        <taxon>Porphyridiales</taxon>
        <taxon>Porphyridiaceae</taxon>
        <taxon>Porphyridium</taxon>
    </lineage>
</organism>
<comment type="caution">
    <text evidence="2">The sequence shown here is derived from an EMBL/GenBank/DDBJ whole genome shotgun (WGS) entry which is preliminary data.</text>
</comment>
<accession>A0A5J4YVW7</accession>
<evidence type="ECO:0000313" key="3">
    <source>
        <dbReference type="Proteomes" id="UP000324585"/>
    </source>
</evidence>
<name>A0A5J4YVW7_PORPP</name>
<evidence type="ECO:0000256" key="1">
    <source>
        <dbReference type="SAM" id="MobiDB-lite"/>
    </source>
</evidence>
<dbReference type="AlphaFoldDB" id="A0A5J4YVW7"/>
<reference evidence="3" key="1">
    <citation type="journal article" date="2019" name="Nat. Commun.">
        <title>Expansion of phycobilisome linker gene families in mesophilic red algae.</title>
        <authorList>
            <person name="Lee J."/>
            <person name="Kim D."/>
            <person name="Bhattacharya D."/>
            <person name="Yoon H.S."/>
        </authorList>
    </citation>
    <scope>NUCLEOTIDE SEQUENCE [LARGE SCALE GENOMIC DNA]</scope>
    <source>
        <strain evidence="3">CCMP 1328</strain>
    </source>
</reference>
<dbReference type="EMBL" id="VRMN01000003">
    <property type="protein sequence ID" value="KAA8495415.1"/>
    <property type="molecule type" value="Genomic_DNA"/>
</dbReference>
<feature type="compositionally biased region" description="Basic residues" evidence="1">
    <location>
        <begin position="363"/>
        <end position="372"/>
    </location>
</feature>
<feature type="region of interest" description="Disordered" evidence="1">
    <location>
        <begin position="556"/>
        <end position="577"/>
    </location>
</feature>
<feature type="compositionally biased region" description="Polar residues" evidence="1">
    <location>
        <begin position="231"/>
        <end position="243"/>
    </location>
</feature>
<feature type="region of interest" description="Disordered" evidence="1">
    <location>
        <begin position="1"/>
        <end position="243"/>
    </location>
</feature>
<protein>
    <submittedName>
        <fullName evidence="2">Uncharacterized protein</fullName>
    </submittedName>
</protein>
<feature type="compositionally biased region" description="Basic and acidic residues" evidence="1">
    <location>
        <begin position="213"/>
        <end position="227"/>
    </location>
</feature>
<feature type="region of interest" description="Disordered" evidence="1">
    <location>
        <begin position="301"/>
        <end position="337"/>
    </location>
</feature>
<feature type="region of interest" description="Disordered" evidence="1">
    <location>
        <begin position="356"/>
        <end position="377"/>
    </location>
</feature>
<proteinExistence type="predicted"/>
<feature type="compositionally biased region" description="Basic and acidic residues" evidence="1">
    <location>
        <begin position="88"/>
        <end position="97"/>
    </location>
</feature>
<feature type="compositionally biased region" description="Low complexity" evidence="1">
    <location>
        <begin position="317"/>
        <end position="333"/>
    </location>
</feature>
<dbReference type="Proteomes" id="UP000324585">
    <property type="component" value="Unassembled WGS sequence"/>
</dbReference>
<feature type="region of interest" description="Disordered" evidence="1">
    <location>
        <begin position="653"/>
        <end position="672"/>
    </location>
</feature>